<reference evidence="3" key="1">
    <citation type="journal article" date="2023" name="Mol. Phylogenet. Evol.">
        <title>Genome-scale phylogeny and comparative genomics of the fungal order Sordariales.</title>
        <authorList>
            <person name="Hensen N."/>
            <person name="Bonometti L."/>
            <person name="Westerberg I."/>
            <person name="Brannstrom I.O."/>
            <person name="Guillou S."/>
            <person name="Cros-Aarteil S."/>
            <person name="Calhoun S."/>
            <person name="Haridas S."/>
            <person name="Kuo A."/>
            <person name="Mondo S."/>
            <person name="Pangilinan J."/>
            <person name="Riley R."/>
            <person name="LaButti K."/>
            <person name="Andreopoulos B."/>
            <person name="Lipzen A."/>
            <person name="Chen C."/>
            <person name="Yan M."/>
            <person name="Daum C."/>
            <person name="Ng V."/>
            <person name="Clum A."/>
            <person name="Steindorff A."/>
            <person name="Ohm R.A."/>
            <person name="Martin F."/>
            <person name="Silar P."/>
            <person name="Natvig D.O."/>
            <person name="Lalanne C."/>
            <person name="Gautier V."/>
            <person name="Ament-Velasquez S.L."/>
            <person name="Kruys A."/>
            <person name="Hutchinson M.I."/>
            <person name="Powell A.J."/>
            <person name="Barry K."/>
            <person name="Miller A.N."/>
            <person name="Grigoriev I.V."/>
            <person name="Debuchy R."/>
            <person name="Gladieux P."/>
            <person name="Hiltunen Thoren M."/>
            <person name="Johannesson H."/>
        </authorList>
    </citation>
    <scope>NUCLEOTIDE SEQUENCE</scope>
    <source>
        <strain evidence="3">CBS 731.68</strain>
    </source>
</reference>
<dbReference type="InterPro" id="IPR003010">
    <property type="entry name" value="C-N_Hydrolase"/>
</dbReference>
<evidence type="ECO:0000256" key="1">
    <source>
        <dbReference type="ARBA" id="ARBA00008129"/>
    </source>
</evidence>
<reference evidence="3" key="2">
    <citation type="submission" date="2023-05" db="EMBL/GenBank/DDBJ databases">
        <authorList>
            <consortium name="Lawrence Berkeley National Laboratory"/>
            <person name="Steindorff A."/>
            <person name="Hensen N."/>
            <person name="Bonometti L."/>
            <person name="Westerberg I."/>
            <person name="Brannstrom I.O."/>
            <person name="Guillou S."/>
            <person name="Cros-Aarteil S."/>
            <person name="Calhoun S."/>
            <person name="Haridas S."/>
            <person name="Kuo A."/>
            <person name="Mondo S."/>
            <person name="Pangilinan J."/>
            <person name="Riley R."/>
            <person name="Labutti K."/>
            <person name="Andreopoulos B."/>
            <person name="Lipzen A."/>
            <person name="Chen C."/>
            <person name="Yanf M."/>
            <person name="Daum C."/>
            <person name="Ng V."/>
            <person name="Clum A."/>
            <person name="Ohm R."/>
            <person name="Martin F."/>
            <person name="Silar P."/>
            <person name="Natvig D."/>
            <person name="Lalanne C."/>
            <person name="Gautier V."/>
            <person name="Ament-Velasquez S.L."/>
            <person name="Kruys A."/>
            <person name="Hutchinson M.I."/>
            <person name="Powell A.J."/>
            <person name="Barry K."/>
            <person name="Miller A.N."/>
            <person name="Grigoriev I.V."/>
            <person name="Debuchy R."/>
            <person name="Gladieux P."/>
            <person name="Thoren M.H."/>
            <person name="Johannesson H."/>
        </authorList>
    </citation>
    <scope>NUCLEOTIDE SEQUENCE</scope>
    <source>
        <strain evidence="3">CBS 731.68</strain>
    </source>
</reference>
<dbReference type="RefSeq" id="XP_062642626.1">
    <property type="nucleotide sequence ID" value="XM_062794031.1"/>
</dbReference>
<protein>
    <recommendedName>
        <fullName evidence="2">CN hydrolase domain-containing protein</fullName>
    </recommendedName>
</protein>
<dbReference type="GeneID" id="87830800"/>
<dbReference type="PANTHER" id="PTHR46044">
    <property type="entry name" value="NITRILASE"/>
    <property type="match status" value="1"/>
</dbReference>
<comment type="similarity">
    <text evidence="1">Belongs to the carbon-nitrogen hydrolase superfamily. Nitrilase family.</text>
</comment>
<evidence type="ECO:0000259" key="2">
    <source>
        <dbReference type="PROSITE" id="PS50263"/>
    </source>
</evidence>
<comment type="caution">
    <text evidence="3">The sequence shown here is derived from an EMBL/GenBank/DDBJ whole genome shotgun (WGS) entry which is preliminary data.</text>
</comment>
<accession>A0AAN6YZ24</accession>
<evidence type="ECO:0000313" key="4">
    <source>
        <dbReference type="Proteomes" id="UP001302602"/>
    </source>
</evidence>
<dbReference type="PROSITE" id="PS50263">
    <property type="entry name" value="CN_HYDROLASE"/>
    <property type="match status" value="1"/>
</dbReference>
<keyword evidence="4" id="KW-1185">Reference proteome</keyword>
<dbReference type="GO" id="GO:0003824">
    <property type="term" value="F:catalytic activity"/>
    <property type="evidence" value="ECO:0007669"/>
    <property type="project" value="InterPro"/>
</dbReference>
<dbReference type="InterPro" id="IPR044149">
    <property type="entry name" value="Nitrilases_CHs"/>
</dbReference>
<name>A0AAN6YZ24_9PEZI</name>
<dbReference type="EMBL" id="MU853258">
    <property type="protein sequence ID" value="KAK4118853.1"/>
    <property type="molecule type" value="Genomic_DNA"/>
</dbReference>
<feature type="domain" description="CN hydrolase" evidence="2">
    <location>
        <begin position="1"/>
        <end position="102"/>
    </location>
</feature>
<proteinExistence type="inferred from homology"/>
<dbReference type="Proteomes" id="UP001302602">
    <property type="component" value="Unassembled WGS sequence"/>
</dbReference>
<dbReference type="InterPro" id="IPR036526">
    <property type="entry name" value="C-N_Hydrolase_sf"/>
</dbReference>
<dbReference type="PANTHER" id="PTHR46044:SF1">
    <property type="entry name" value="CN HYDROLASE DOMAIN-CONTAINING PROTEIN"/>
    <property type="match status" value="1"/>
</dbReference>
<sequence length="102" mass="10829">MDKAATIKKVVRLVEQAAAEEVNLLVFPETFVPGYPGEHVHAGAWPALSTMKEFESVADAQIEALMKAHALTAQVWVVTASNYVDGGVSGVDESQFWGAGVG</sequence>
<dbReference type="SUPFAM" id="SSF56317">
    <property type="entry name" value="Carbon-nitrogen hydrolase"/>
    <property type="match status" value="1"/>
</dbReference>
<dbReference type="AlphaFoldDB" id="A0AAN6YZ24"/>
<organism evidence="3 4">
    <name type="scientific">Parathielavia appendiculata</name>
    <dbReference type="NCBI Taxonomy" id="2587402"/>
    <lineage>
        <taxon>Eukaryota</taxon>
        <taxon>Fungi</taxon>
        <taxon>Dikarya</taxon>
        <taxon>Ascomycota</taxon>
        <taxon>Pezizomycotina</taxon>
        <taxon>Sordariomycetes</taxon>
        <taxon>Sordariomycetidae</taxon>
        <taxon>Sordariales</taxon>
        <taxon>Chaetomiaceae</taxon>
        <taxon>Parathielavia</taxon>
    </lineage>
</organism>
<dbReference type="Gene3D" id="3.60.110.10">
    <property type="entry name" value="Carbon-nitrogen hydrolase"/>
    <property type="match status" value="1"/>
</dbReference>
<evidence type="ECO:0000313" key="3">
    <source>
        <dbReference type="EMBL" id="KAK4118853.1"/>
    </source>
</evidence>
<dbReference type="Pfam" id="PF00795">
    <property type="entry name" value="CN_hydrolase"/>
    <property type="match status" value="1"/>
</dbReference>
<gene>
    <name evidence="3" type="ORF">N657DRAFT_650827</name>
</gene>